<reference evidence="2" key="1">
    <citation type="journal article" date="2014" name="Int. J. Syst. Evol. Microbiol.">
        <title>Complete genome of a new Firmicutes species belonging to the dominant human colonic microbiota ('Ruminococcus bicirculans') reveals two chromosomes and a selective capacity to utilize plant glucans.</title>
        <authorList>
            <consortium name="NISC Comparative Sequencing Program"/>
            <person name="Wegmann U."/>
            <person name="Louis P."/>
            <person name="Goesmann A."/>
            <person name="Henrissat B."/>
            <person name="Duncan S.H."/>
            <person name="Flint H.J."/>
        </authorList>
    </citation>
    <scope>NUCLEOTIDE SEQUENCE</scope>
    <source>
        <strain evidence="2">NBRC 108216</strain>
    </source>
</reference>
<feature type="chain" id="PRO_5046224318" description="DUF1223 domain-containing protein" evidence="1">
    <location>
        <begin position="21"/>
        <end position="219"/>
    </location>
</feature>
<dbReference type="Pfam" id="PF06764">
    <property type="entry name" value="DUF1223"/>
    <property type="match status" value="1"/>
</dbReference>
<dbReference type="Proteomes" id="UP001161390">
    <property type="component" value="Unassembled WGS sequence"/>
</dbReference>
<dbReference type="EMBL" id="BSNJ01000004">
    <property type="protein sequence ID" value="GLQ21244.1"/>
    <property type="molecule type" value="Genomic_DNA"/>
</dbReference>
<dbReference type="InterPro" id="IPR010634">
    <property type="entry name" value="DUF1223"/>
</dbReference>
<comment type="caution">
    <text evidence="2">The sequence shown here is derived from an EMBL/GenBank/DDBJ whole genome shotgun (WGS) entry which is preliminary data.</text>
</comment>
<protein>
    <recommendedName>
        <fullName evidence="4">DUF1223 domain-containing protein</fullName>
    </recommendedName>
</protein>
<gene>
    <name evidence="2" type="ORF">GCM10007854_21990</name>
</gene>
<dbReference type="InterPro" id="IPR036249">
    <property type="entry name" value="Thioredoxin-like_sf"/>
</dbReference>
<evidence type="ECO:0000256" key="1">
    <source>
        <dbReference type="SAM" id="SignalP"/>
    </source>
</evidence>
<dbReference type="PANTHER" id="PTHR36057:SF1">
    <property type="entry name" value="LIPOPROTEIN LIPID ATTACHMENT SITE-LIKE PROTEIN, PUTATIVE (DUF1223)-RELATED"/>
    <property type="match status" value="1"/>
</dbReference>
<dbReference type="RefSeq" id="WP_284372592.1">
    <property type="nucleotide sequence ID" value="NZ_BSNJ01000004.1"/>
</dbReference>
<organism evidence="2 3">
    <name type="scientific">Algimonas porphyrae</name>
    <dbReference type="NCBI Taxonomy" id="1128113"/>
    <lineage>
        <taxon>Bacteria</taxon>
        <taxon>Pseudomonadati</taxon>
        <taxon>Pseudomonadota</taxon>
        <taxon>Alphaproteobacteria</taxon>
        <taxon>Maricaulales</taxon>
        <taxon>Robiginitomaculaceae</taxon>
        <taxon>Algimonas</taxon>
    </lineage>
</organism>
<dbReference type="SUPFAM" id="SSF52833">
    <property type="entry name" value="Thioredoxin-like"/>
    <property type="match status" value="1"/>
</dbReference>
<dbReference type="PANTHER" id="PTHR36057">
    <property type="match status" value="1"/>
</dbReference>
<proteinExistence type="predicted"/>
<evidence type="ECO:0000313" key="2">
    <source>
        <dbReference type="EMBL" id="GLQ21244.1"/>
    </source>
</evidence>
<keyword evidence="1" id="KW-0732">Signal</keyword>
<evidence type="ECO:0000313" key="3">
    <source>
        <dbReference type="Proteomes" id="UP001161390"/>
    </source>
</evidence>
<reference evidence="2" key="2">
    <citation type="submission" date="2023-01" db="EMBL/GenBank/DDBJ databases">
        <title>Draft genome sequence of Algimonas porphyrae strain NBRC 108216.</title>
        <authorList>
            <person name="Sun Q."/>
            <person name="Mori K."/>
        </authorList>
    </citation>
    <scope>NUCLEOTIDE SEQUENCE</scope>
    <source>
        <strain evidence="2">NBRC 108216</strain>
    </source>
</reference>
<sequence length="219" mass="23170">MRSTCLSIAVLSALAAPALATTSQPSAVVELFTSQGCSSCPPANAFVTELDQSHTDVLALSYGVTYWDYLGWKDTFGHPDFTKRQKAYDAALDSGVYTPMLVVAGRHHGPRLTEATAIGTSIPASLKLAAHAGMHCIEGDLPVGSKLALVEYRPGTKTVSVKSGENHGRTLTLTNVVTAVRYKDWSGEPICGLQPEQALAVLAHDSQTSAIIGAARYEP</sequence>
<feature type="signal peptide" evidence="1">
    <location>
        <begin position="1"/>
        <end position="20"/>
    </location>
</feature>
<name>A0ABQ5V122_9PROT</name>
<evidence type="ECO:0008006" key="4">
    <source>
        <dbReference type="Google" id="ProtNLM"/>
    </source>
</evidence>
<keyword evidence="3" id="KW-1185">Reference proteome</keyword>
<accession>A0ABQ5V122</accession>